<evidence type="ECO:0000256" key="1">
    <source>
        <dbReference type="SAM" id="Phobius"/>
    </source>
</evidence>
<feature type="domain" description="DUF5808" evidence="2">
    <location>
        <begin position="26"/>
        <end position="51"/>
    </location>
</feature>
<gene>
    <name evidence="3" type="ORF">ACFPOG_14345</name>
</gene>
<dbReference type="InterPro" id="IPR043831">
    <property type="entry name" value="DUF5808"/>
</dbReference>
<feature type="transmembrane region" description="Helical" evidence="1">
    <location>
        <begin position="49"/>
        <end position="67"/>
    </location>
</feature>
<name>A0ABW0KAA7_9BACL</name>
<dbReference type="Pfam" id="PF19124">
    <property type="entry name" value="DUF5808"/>
    <property type="match status" value="1"/>
</dbReference>
<comment type="caution">
    <text evidence="3">The sequence shown here is derived from an EMBL/GenBank/DDBJ whole genome shotgun (WGS) entry which is preliminary data.</text>
</comment>
<keyword evidence="4" id="KW-1185">Reference proteome</keyword>
<keyword evidence="1" id="KW-0472">Membrane</keyword>
<evidence type="ECO:0000313" key="4">
    <source>
        <dbReference type="Proteomes" id="UP001596044"/>
    </source>
</evidence>
<accession>A0ABW0KAA7</accession>
<reference evidence="4" key="1">
    <citation type="journal article" date="2019" name="Int. J. Syst. Evol. Microbiol.">
        <title>The Global Catalogue of Microorganisms (GCM) 10K type strain sequencing project: providing services to taxonomists for standard genome sequencing and annotation.</title>
        <authorList>
            <consortium name="The Broad Institute Genomics Platform"/>
            <consortium name="The Broad Institute Genome Sequencing Center for Infectious Disease"/>
            <person name="Wu L."/>
            <person name="Ma J."/>
        </authorList>
    </citation>
    <scope>NUCLEOTIDE SEQUENCE [LARGE SCALE GENOMIC DNA]</scope>
    <source>
        <strain evidence="4">KACC 11904</strain>
    </source>
</reference>
<keyword evidence="1" id="KW-0812">Transmembrane</keyword>
<evidence type="ECO:0000313" key="3">
    <source>
        <dbReference type="EMBL" id="MFC5449446.1"/>
    </source>
</evidence>
<keyword evidence="1" id="KW-1133">Transmembrane helix</keyword>
<dbReference type="Proteomes" id="UP001596044">
    <property type="component" value="Unassembled WGS sequence"/>
</dbReference>
<dbReference type="RefSeq" id="WP_270884520.1">
    <property type="nucleotide sequence ID" value="NZ_JAQFVF010000071.1"/>
</dbReference>
<dbReference type="EMBL" id="JBHSMJ010000018">
    <property type="protein sequence ID" value="MFC5449446.1"/>
    <property type="molecule type" value="Genomic_DNA"/>
</dbReference>
<organism evidence="3 4">
    <name type="scientific">Paenibacillus aestuarii</name>
    <dbReference type="NCBI Taxonomy" id="516965"/>
    <lineage>
        <taxon>Bacteria</taxon>
        <taxon>Bacillati</taxon>
        <taxon>Bacillota</taxon>
        <taxon>Bacilli</taxon>
        <taxon>Bacillales</taxon>
        <taxon>Paenibacillaceae</taxon>
        <taxon>Paenibacillus</taxon>
    </lineage>
</organism>
<evidence type="ECO:0000259" key="2">
    <source>
        <dbReference type="Pfam" id="PF19124"/>
    </source>
</evidence>
<protein>
    <submittedName>
        <fullName evidence="3">DUF5808 domain-containing protein</fullName>
    </submittedName>
</protein>
<sequence>MAKRRWTNEEVDAYRKTHGALFYYNKEDANVFVPKTFGFGFTLNWAHPLSWVTILVIIGVIVSRVMFK</sequence>
<proteinExistence type="predicted"/>